<evidence type="ECO:0000313" key="3">
    <source>
        <dbReference type="EMBL" id="CAC5426676.1"/>
    </source>
</evidence>
<accession>A0A6J8F4P7</accession>
<dbReference type="PANTHER" id="PTHR14119">
    <property type="entry name" value="HYDROLASE"/>
    <property type="match status" value="1"/>
</dbReference>
<sequence>MARRLGKLNLKNTALFLCDMQEKFRGNIVYYPQIISVANRMLQGAKVLEMPIVVTEQYPKGRLGPTVSEIDVSQEKVFPKTSFSMLVPGVVDHLKTLPDVKSIVLCGIENHVCIQNTVLDLLEENFDVHIIADACSSRSMTDRMFAFQRMREAGAYITTSECMLLGLCGDAAHPKFRPVQKLITESALDTGLLNTTIKGETAL</sequence>
<dbReference type="AlphaFoldDB" id="A0A6J8F4P7"/>
<gene>
    <name evidence="3" type="ORF">MCOR_58363</name>
</gene>
<evidence type="ECO:0000259" key="2">
    <source>
        <dbReference type="Pfam" id="PF00857"/>
    </source>
</evidence>
<dbReference type="OrthoDB" id="269496at2759"/>
<dbReference type="Pfam" id="PF00857">
    <property type="entry name" value="Isochorismatase"/>
    <property type="match status" value="1"/>
</dbReference>
<dbReference type="InterPro" id="IPR050993">
    <property type="entry name" value="Isochorismatase_domain"/>
</dbReference>
<dbReference type="PANTHER" id="PTHR14119:SF3">
    <property type="entry name" value="ISOCHORISMATASE DOMAIN-CONTAINING PROTEIN 2"/>
    <property type="match status" value="1"/>
</dbReference>
<dbReference type="InterPro" id="IPR000868">
    <property type="entry name" value="Isochorismatase-like_dom"/>
</dbReference>
<keyword evidence="4" id="KW-1185">Reference proteome</keyword>
<feature type="domain" description="Isochorismatase-like" evidence="2">
    <location>
        <begin position="13"/>
        <end position="161"/>
    </location>
</feature>
<dbReference type="FunFam" id="3.40.50.850:FF:000001">
    <property type="entry name" value="Isochorismatase domain-containing protein 1"/>
    <property type="match status" value="1"/>
</dbReference>
<dbReference type="Proteomes" id="UP000507470">
    <property type="component" value="Unassembled WGS sequence"/>
</dbReference>
<proteinExistence type="inferred from homology"/>
<organism evidence="3 4">
    <name type="scientific">Mytilus coruscus</name>
    <name type="common">Sea mussel</name>
    <dbReference type="NCBI Taxonomy" id="42192"/>
    <lineage>
        <taxon>Eukaryota</taxon>
        <taxon>Metazoa</taxon>
        <taxon>Spiralia</taxon>
        <taxon>Lophotrochozoa</taxon>
        <taxon>Mollusca</taxon>
        <taxon>Bivalvia</taxon>
        <taxon>Autobranchia</taxon>
        <taxon>Pteriomorphia</taxon>
        <taxon>Mytilida</taxon>
        <taxon>Mytiloidea</taxon>
        <taxon>Mytilidae</taxon>
        <taxon>Mytilinae</taxon>
        <taxon>Mytilus</taxon>
    </lineage>
</organism>
<dbReference type="CDD" id="cd01012">
    <property type="entry name" value="YcaC_related"/>
    <property type="match status" value="1"/>
</dbReference>
<name>A0A6J8F4P7_MYTCO</name>
<dbReference type="SUPFAM" id="SSF52499">
    <property type="entry name" value="Isochorismatase-like hydrolases"/>
    <property type="match status" value="1"/>
</dbReference>
<protein>
    <recommendedName>
        <fullName evidence="2">Isochorismatase-like domain-containing protein</fullName>
    </recommendedName>
</protein>
<evidence type="ECO:0000313" key="4">
    <source>
        <dbReference type="Proteomes" id="UP000507470"/>
    </source>
</evidence>
<dbReference type="InterPro" id="IPR036380">
    <property type="entry name" value="Isochorismatase-like_sf"/>
</dbReference>
<evidence type="ECO:0000256" key="1">
    <source>
        <dbReference type="ARBA" id="ARBA00006336"/>
    </source>
</evidence>
<dbReference type="EMBL" id="CACVKT020010441">
    <property type="protein sequence ID" value="CAC5426676.1"/>
    <property type="molecule type" value="Genomic_DNA"/>
</dbReference>
<reference evidence="3 4" key="1">
    <citation type="submission" date="2020-06" db="EMBL/GenBank/DDBJ databases">
        <authorList>
            <person name="Li R."/>
            <person name="Bekaert M."/>
        </authorList>
    </citation>
    <scope>NUCLEOTIDE SEQUENCE [LARGE SCALE GENOMIC DNA]</scope>
    <source>
        <strain evidence="4">wild</strain>
    </source>
</reference>
<comment type="similarity">
    <text evidence="1">Belongs to the isochorismatase family.</text>
</comment>
<dbReference type="Gene3D" id="3.40.50.850">
    <property type="entry name" value="Isochorismatase-like"/>
    <property type="match status" value="1"/>
</dbReference>